<dbReference type="STRING" id="379532.ENSPCOP00000004165"/>
<dbReference type="GO" id="GO:0043171">
    <property type="term" value="P:peptide catabolic process"/>
    <property type="evidence" value="ECO:0007669"/>
    <property type="project" value="TreeGrafter"/>
</dbReference>
<dbReference type="Gene3D" id="1.25.50.20">
    <property type="match status" value="1"/>
</dbReference>
<sequence>CIHMKSQGIEEYLKSELFSQWMESNGKLNIPTDVLQIVFSVRARTTEGWNYLLEQYELSMSGAEKNKILYALSTSKHQEKSIELGMEGKVIKTQDLAVLLQAIARNPKGQQLAWSFVRENWTHFLQKFDLSSFAMRIIISGTTSHFSSKDELEEVKLFFESLKAQGSHLDIFQIVLETITKNIKWLEKNLPTLRTWLLVNI</sequence>
<keyword evidence="4" id="KW-1185">Reference proteome</keyword>
<dbReference type="GO" id="GO:0070006">
    <property type="term" value="F:metalloaminopeptidase activity"/>
    <property type="evidence" value="ECO:0007669"/>
    <property type="project" value="TreeGrafter"/>
</dbReference>
<dbReference type="Pfam" id="PF11838">
    <property type="entry name" value="ERAP1_C"/>
    <property type="match status" value="1"/>
</dbReference>
<dbReference type="GO" id="GO:0016020">
    <property type="term" value="C:membrane"/>
    <property type="evidence" value="ECO:0007669"/>
    <property type="project" value="TreeGrafter"/>
</dbReference>
<dbReference type="PANTHER" id="PTHR11533">
    <property type="entry name" value="PROTEASE M1 ZINC METALLOPROTEASE"/>
    <property type="match status" value="1"/>
</dbReference>
<evidence type="ECO:0000259" key="2">
    <source>
        <dbReference type="Pfam" id="PF11838"/>
    </source>
</evidence>
<dbReference type="GeneTree" id="ENSGT00940000162653"/>
<dbReference type="GO" id="GO:0042277">
    <property type="term" value="F:peptide binding"/>
    <property type="evidence" value="ECO:0007669"/>
    <property type="project" value="TreeGrafter"/>
</dbReference>
<reference evidence="3" key="2">
    <citation type="submission" date="2025-09" db="UniProtKB">
        <authorList>
            <consortium name="Ensembl"/>
        </authorList>
    </citation>
    <scope>IDENTIFICATION</scope>
</reference>
<accession>A0A2K6ER07</accession>
<dbReference type="OMA" id="YMANETE"/>
<dbReference type="GO" id="GO:0008270">
    <property type="term" value="F:zinc ion binding"/>
    <property type="evidence" value="ECO:0007669"/>
    <property type="project" value="TreeGrafter"/>
</dbReference>
<dbReference type="Ensembl" id="ENSPCOT00000013988.1">
    <property type="protein sequence ID" value="ENSPCOP00000004165.1"/>
    <property type="gene ID" value="ENSPCOG00000012305.1"/>
</dbReference>
<dbReference type="InterPro" id="IPR050344">
    <property type="entry name" value="Peptidase_M1_aminopeptidases"/>
</dbReference>
<dbReference type="FunFam" id="1.25.50.20:FF:000003">
    <property type="entry name" value="Leucyl-cystinyl aminopeptidase"/>
    <property type="match status" value="1"/>
</dbReference>
<proteinExistence type="inferred from homology"/>
<name>A0A2K6ER07_PROCO</name>
<dbReference type="GO" id="GO:0005737">
    <property type="term" value="C:cytoplasm"/>
    <property type="evidence" value="ECO:0007669"/>
    <property type="project" value="TreeGrafter"/>
</dbReference>
<evidence type="ECO:0000313" key="3">
    <source>
        <dbReference type="Ensembl" id="ENSPCOP00000004165.1"/>
    </source>
</evidence>
<reference evidence="3" key="1">
    <citation type="submission" date="2025-08" db="UniProtKB">
        <authorList>
            <consortium name="Ensembl"/>
        </authorList>
    </citation>
    <scope>IDENTIFICATION</scope>
</reference>
<dbReference type="GO" id="GO:0005615">
    <property type="term" value="C:extracellular space"/>
    <property type="evidence" value="ECO:0007669"/>
    <property type="project" value="TreeGrafter"/>
</dbReference>
<organism evidence="3 4">
    <name type="scientific">Propithecus coquereli</name>
    <name type="common">Coquerel's sifaka</name>
    <name type="synonym">Propithecus verreauxi coquereli</name>
    <dbReference type="NCBI Taxonomy" id="379532"/>
    <lineage>
        <taxon>Eukaryota</taxon>
        <taxon>Metazoa</taxon>
        <taxon>Chordata</taxon>
        <taxon>Craniata</taxon>
        <taxon>Vertebrata</taxon>
        <taxon>Euteleostomi</taxon>
        <taxon>Mammalia</taxon>
        <taxon>Eutheria</taxon>
        <taxon>Euarchontoglires</taxon>
        <taxon>Primates</taxon>
        <taxon>Strepsirrhini</taxon>
        <taxon>Lemuriformes</taxon>
        <taxon>Indriidae</taxon>
        <taxon>Propithecus</taxon>
    </lineage>
</organism>
<dbReference type="GO" id="GO:0006508">
    <property type="term" value="P:proteolysis"/>
    <property type="evidence" value="ECO:0007669"/>
    <property type="project" value="TreeGrafter"/>
</dbReference>
<dbReference type="PANTHER" id="PTHR11533:SF239">
    <property type="entry name" value="ENDOPLASMIC RETICULUM AMINOPEPTIDASE 2"/>
    <property type="match status" value="1"/>
</dbReference>
<dbReference type="AlphaFoldDB" id="A0A2K6ER07"/>
<feature type="domain" description="ERAP1-like C-terminal" evidence="2">
    <location>
        <begin position="16"/>
        <end position="179"/>
    </location>
</feature>
<protein>
    <recommendedName>
        <fullName evidence="2">ERAP1-like C-terminal domain-containing protein</fullName>
    </recommendedName>
</protein>
<comment type="similarity">
    <text evidence="1">Belongs to the peptidase M1 family.</text>
</comment>
<dbReference type="InterPro" id="IPR024571">
    <property type="entry name" value="ERAP1-like_C_dom"/>
</dbReference>
<evidence type="ECO:0000313" key="4">
    <source>
        <dbReference type="Proteomes" id="UP000233160"/>
    </source>
</evidence>
<evidence type="ECO:0000256" key="1">
    <source>
        <dbReference type="ARBA" id="ARBA00010136"/>
    </source>
</evidence>
<dbReference type="Proteomes" id="UP000233160">
    <property type="component" value="Unassembled WGS sequence"/>
</dbReference>